<proteinExistence type="predicted"/>
<dbReference type="Proteomes" id="UP000198757">
    <property type="component" value="Unassembled WGS sequence"/>
</dbReference>
<evidence type="ECO:0000313" key="2">
    <source>
        <dbReference type="Proteomes" id="UP000198757"/>
    </source>
</evidence>
<protein>
    <submittedName>
        <fullName evidence="1">Uncharacterized protein</fullName>
    </submittedName>
</protein>
<dbReference type="AlphaFoldDB" id="A0A1G7A7X1"/>
<organism evidence="1 2">
    <name type="scientific">Niabella drilacis (strain DSM 25811 / CCM 8410 / CCUG 62505 / LMG 26954 / E90)</name>
    <dbReference type="NCBI Taxonomy" id="1285928"/>
    <lineage>
        <taxon>Bacteria</taxon>
        <taxon>Pseudomonadati</taxon>
        <taxon>Bacteroidota</taxon>
        <taxon>Chitinophagia</taxon>
        <taxon>Chitinophagales</taxon>
        <taxon>Chitinophagaceae</taxon>
        <taxon>Niabella</taxon>
    </lineage>
</organism>
<gene>
    <name evidence="1" type="ORF">SAMN04487894_12137</name>
</gene>
<sequence length="51" mass="5267">MGQKKKGRVLTISITIKFNLKRVIADSGATAPGGSANLLRGSAVASEIRSP</sequence>
<evidence type="ECO:0000313" key="1">
    <source>
        <dbReference type="EMBL" id="SDE10587.1"/>
    </source>
</evidence>
<name>A0A1G7A7X1_NIADE</name>
<dbReference type="EMBL" id="FMZO01000021">
    <property type="protein sequence ID" value="SDE10587.1"/>
    <property type="molecule type" value="Genomic_DNA"/>
</dbReference>
<reference evidence="2" key="1">
    <citation type="submission" date="2016-10" db="EMBL/GenBank/DDBJ databases">
        <authorList>
            <person name="Varghese N."/>
            <person name="Submissions S."/>
        </authorList>
    </citation>
    <scope>NUCLEOTIDE SEQUENCE [LARGE SCALE GENOMIC DNA]</scope>
    <source>
        <strain evidence="2">DSM 25811 / CCM 8410 / LMG 26954 / E90</strain>
    </source>
</reference>
<accession>A0A1G7A7X1</accession>
<keyword evidence="2" id="KW-1185">Reference proteome</keyword>